<gene>
    <name evidence="2" type="ORF">HUJ06_000292</name>
</gene>
<name>A0A822ZC04_NELNU</name>
<evidence type="ECO:0000256" key="1">
    <source>
        <dbReference type="SAM" id="MobiDB-lite"/>
    </source>
</evidence>
<feature type="region of interest" description="Disordered" evidence="1">
    <location>
        <begin position="1"/>
        <end position="36"/>
    </location>
</feature>
<proteinExistence type="predicted"/>
<keyword evidence="3" id="KW-1185">Reference proteome</keyword>
<feature type="compositionally biased region" description="Low complexity" evidence="1">
    <location>
        <begin position="11"/>
        <end position="22"/>
    </location>
</feature>
<dbReference type="EMBL" id="DUZY01000006">
    <property type="protein sequence ID" value="DAD42063.1"/>
    <property type="molecule type" value="Genomic_DNA"/>
</dbReference>
<accession>A0A822ZC04</accession>
<feature type="compositionally biased region" description="Basic and acidic residues" evidence="1">
    <location>
        <begin position="1"/>
        <end position="10"/>
    </location>
</feature>
<feature type="compositionally biased region" description="Polar residues" evidence="1">
    <location>
        <begin position="27"/>
        <end position="36"/>
    </location>
</feature>
<reference evidence="2 3" key="1">
    <citation type="journal article" date="2020" name="Mol. Biol. Evol.">
        <title>Distinct Expression and Methylation Patterns for Genes with Different Fates following a Single Whole-Genome Duplication in Flowering Plants.</title>
        <authorList>
            <person name="Shi T."/>
            <person name="Rahmani R.S."/>
            <person name="Gugger P.F."/>
            <person name="Wang M."/>
            <person name="Li H."/>
            <person name="Zhang Y."/>
            <person name="Li Z."/>
            <person name="Wang Q."/>
            <person name="Van de Peer Y."/>
            <person name="Marchal K."/>
            <person name="Chen J."/>
        </authorList>
    </citation>
    <scope>NUCLEOTIDE SEQUENCE [LARGE SCALE GENOMIC DNA]</scope>
    <source>
        <tissue evidence="2">Leaf</tissue>
    </source>
</reference>
<comment type="caution">
    <text evidence="2">The sequence shown here is derived from an EMBL/GenBank/DDBJ whole genome shotgun (WGS) entry which is preliminary data.</text>
</comment>
<evidence type="ECO:0000313" key="3">
    <source>
        <dbReference type="Proteomes" id="UP000607653"/>
    </source>
</evidence>
<dbReference type="AlphaFoldDB" id="A0A822ZC04"/>
<evidence type="ECO:0000313" key="2">
    <source>
        <dbReference type="EMBL" id="DAD42063.1"/>
    </source>
</evidence>
<organism evidence="2 3">
    <name type="scientific">Nelumbo nucifera</name>
    <name type="common">Sacred lotus</name>
    <dbReference type="NCBI Taxonomy" id="4432"/>
    <lineage>
        <taxon>Eukaryota</taxon>
        <taxon>Viridiplantae</taxon>
        <taxon>Streptophyta</taxon>
        <taxon>Embryophyta</taxon>
        <taxon>Tracheophyta</taxon>
        <taxon>Spermatophyta</taxon>
        <taxon>Magnoliopsida</taxon>
        <taxon>Proteales</taxon>
        <taxon>Nelumbonaceae</taxon>
        <taxon>Nelumbo</taxon>
    </lineage>
</organism>
<protein>
    <submittedName>
        <fullName evidence="2">Uncharacterized protein</fullName>
    </submittedName>
</protein>
<dbReference type="Proteomes" id="UP000607653">
    <property type="component" value="Unassembled WGS sequence"/>
</dbReference>
<sequence length="83" mass="9380">MKASKTRFETSFELPSFLPSPSRNQRETPLQPTFNGNKSASGLVVIEFQSDKVIFPSPSQYQCRARSNIEAEWWAVIGAMELL</sequence>